<organism evidence="2 3">
    <name type="scientific">Pseudosporangium ferrugineum</name>
    <dbReference type="NCBI Taxonomy" id="439699"/>
    <lineage>
        <taxon>Bacteria</taxon>
        <taxon>Bacillati</taxon>
        <taxon>Actinomycetota</taxon>
        <taxon>Actinomycetes</taxon>
        <taxon>Micromonosporales</taxon>
        <taxon>Micromonosporaceae</taxon>
        <taxon>Pseudosporangium</taxon>
    </lineage>
</organism>
<proteinExistence type="predicted"/>
<comment type="caution">
    <text evidence="2">The sequence shown here is derived from an EMBL/GenBank/DDBJ whole genome shotgun (WGS) entry which is preliminary data.</text>
</comment>
<keyword evidence="1" id="KW-1133">Transmembrane helix</keyword>
<protein>
    <submittedName>
        <fullName evidence="2">Uncharacterized protein</fullName>
    </submittedName>
</protein>
<accession>A0A2T0REL2</accession>
<feature type="transmembrane region" description="Helical" evidence="1">
    <location>
        <begin position="12"/>
        <end position="33"/>
    </location>
</feature>
<keyword evidence="1" id="KW-0812">Transmembrane</keyword>
<reference evidence="2 3" key="1">
    <citation type="submission" date="2018-03" db="EMBL/GenBank/DDBJ databases">
        <title>Genomic Encyclopedia of Archaeal and Bacterial Type Strains, Phase II (KMG-II): from individual species to whole genera.</title>
        <authorList>
            <person name="Goeker M."/>
        </authorList>
    </citation>
    <scope>NUCLEOTIDE SEQUENCE [LARGE SCALE GENOMIC DNA]</scope>
    <source>
        <strain evidence="2 3">DSM 45348</strain>
    </source>
</reference>
<name>A0A2T0REL2_9ACTN</name>
<dbReference type="AlphaFoldDB" id="A0A2T0REL2"/>
<sequence length="326" mass="36716">MTKPRRTILRAFVNYTVGVVGTAAGVAQLAGFSEGLGRWILTAVAVSCLLFLIVRFTLLYYVRRVEQLRVEVDKANQRSATLEVGHQRYVDAIDRIIDQEGLIYRESLVLTVTIGADDAGDKIEECRRTTPSPRVTQRAIRPIVPDDGDRFVSLEEIEFDAVLSRIAGSITPLPLTRNHQPRVWLVFDPGLTEPFDWVVTYRPAGLWAPLRREGFDHLVWTDRLPADSNGGSVLTDLKVNFVFPYVEGKPPPVVTELRSFGEFKQARRLDGKTGWVIEWQDRRPAGRRYEWRLAQAPRTNGSGAANASPAVPAQRHRFWNLLGRSG</sequence>
<dbReference type="Proteomes" id="UP000239209">
    <property type="component" value="Unassembled WGS sequence"/>
</dbReference>
<dbReference type="RefSeq" id="WP_106130966.1">
    <property type="nucleotide sequence ID" value="NZ_PVZG01000030.1"/>
</dbReference>
<dbReference type="OrthoDB" id="3216233at2"/>
<evidence type="ECO:0000313" key="3">
    <source>
        <dbReference type="Proteomes" id="UP000239209"/>
    </source>
</evidence>
<evidence type="ECO:0000313" key="2">
    <source>
        <dbReference type="EMBL" id="PRY19634.1"/>
    </source>
</evidence>
<dbReference type="EMBL" id="PVZG01000030">
    <property type="protein sequence ID" value="PRY19634.1"/>
    <property type="molecule type" value="Genomic_DNA"/>
</dbReference>
<gene>
    <name evidence="2" type="ORF">CLV70_13012</name>
</gene>
<feature type="transmembrane region" description="Helical" evidence="1">
    <location>
        <begin position="39"/>
        <end position="62"/>
    </location>
</feature>
<keyword evidence="3" id="KW-1185">Reference proteome</keyword>
<evidence type="ECO:0000256" key="1">
    <source>
        <dbReference type="SAM" id="Phobius"/>
    </source>
</evidence>
<keyword evidence="1" id="KW-0472">Membrane</keyword>